<evidence type="ECO:0000313" key="2">
    <source>
        <dbReference type="Proteomes" id="UP000053237"/>
    </source>
</evidence>
<dbReference type="EMBL" id="CAIX01000501">
    <property type="protein sequence ID" value="CCI50439.1"/>
    <property type="molecule type" value="Genomic_DNA"/>
</dbReference>
<keyword evidence="2" id="KW-1185">Reference proteome</keyword>
<comment type="caution">
    <text evidence="1">The sequence shown here is derived from an EMBL/GenBank/DDBJ whole genome shotgun (WGS) entry which is preliminary data.</text>
</comment>
<dbReference type="InParanoid" id="A0A024GU37"/>
<dbReference type="AlphaFoldDB" id="A0A024GU37"/>
<accession>A0A024GU37</accession>
<reference evidence="1 2" key="1">
    <citation type="submission" date="2012-05" db="EMBL/GenBank/DDBJ databases">
        <title>Recombination and specialization in a pathogen metapopulation.</title>
        <authorList>
            <person name="Gardiner A."/>
            <person name="Kemen E."/>
            <person name="Schultz-Larsen T."/>
            <person name="MacLean D."/>
            <person name="Van Oosterhout C."/>
            <person name="Jones J.D.G."/>
        </authorList>
    </citation>
    <scope>NUCLEOTIDE SEQUENCE [LARGE SCALE GENOMIC DNA]</scope>
    <source>
        <strain evidence="1 2">Ac Nc2</strain>
    </source>
</reference>
<evidence type="ECO:0000313" key="1">
    <source>
        <dbReference type="EMBL" id="CCI50439.1"/>
    </source>
</evidence>
<name>A0A024GU37_9STRA</name>
<proteinExistence type="predicted"/>
<gene>
    <name evidence="1" type="ORF">BN9_121910</name>
</gene>
<protein>
    <submittedName>
        <fullName evidence="1">Uncharacterized protein</fullName>
    </submittedName>
</protein>
<sequence length="136" mass="15479">MQASDVKDSLSELKELTNFSQEEKTYEIFIDDGHEDWISKKIWSADDSDYNARADSVTCLKKASAGARDSMEEIDRLLLHGSESKSGCCRCMEDVRQNCVHVVQINKTVEMTVRVMISNDRIDLRRGSDLDTKHFG</sequence>
<dbReference type="Proteomes" id="UP000053237">
    <property type="component" value="Unassembled WGS sequence"/>
</dbReference>
<organism evidence="1 2">
    <name type="scientific">Albugo candida</name>
    <dbReference type="NCBI Taxonomy" id="65357"/>
    <lineage>
        <taxon>Eukaryota</taxon>
        <taxon>Sar</taxon>
        <taxon>Stramenopiles</taxon>
        <taxon>Oomycota</taxon>
        <taxon>Peronosporomycetes</taxon>
        <taxon>Albuginales</taxon>
        <taxon>Albuginaceae</taxon>
        <taxon>Albugo</taxon>
    </lineage>
</organism>